<dbReference type="WBParaSite" id="HNAJ_0000565301-mRNA-1">
    <property type="protein sequence ID" value="HNAJ_0000565301-mRNA-1"/>
    <property type="gene ID" value="HNAJ_0000565301"/>
</dbReference>
<sequence length="174" mass="19690">MVFQRFSVSSGTYYAKNSHLYPLVTQRVSSIADIQSPRTSGFEIKPSHMPEDAQILFVILALCHTVRVEREIETIDKTTGSSGKLASGTGFKRKKLKKPLELIADIKSRRLPPKRQASIMRRASAMQSAEAALSSLRRGKGVRRTNYDYQVRLYNQLLSILRKTSCIFCQKIHS</sequence>
<organism evidence="3">
    <name type="scientific">Rodentolepis nana</name>
    <name type="common">Dwarf tapeworm</name>
    <name type="synonym">Hymenolepis nana</name>
    <dbReference type="NCBI Taxonomy" id="102285"/>
    <lineage>
        <taxon>Eukaryota</taxon>
        <taxon>Metazoa</taxon>
        <taxon>Spiralia</taxon>
        <taxon>Lophotrochozoa</taxon>
        <taxon>Platyhelminthes</taxon>
        <taxon>Cestoda</taxon>
        <taxon>Eucestoda</taxon>
        <taxon>Cyclophyllidea</taxon>
        <taxon>Hymenolepididae</taxon>
        <taxon>Rodentolepis</taxon>
    </lineage>
</organism>
<dbReference type="Proteomes" id="UP000278807">
    <property type="component" value="Unassembled WGS sequence"/>
</dbReference>
<proteinExistence type="predicted"/>
<protein>
    <submittedName>
        <fullName evidence="1 3">Uncharacterized protein</fullName>
    </submittedName>
</protein>
<name>A0A0R3TF14_RODNA</name>
<dbReference type="AlphaFoldDB" id="A0A0R3TF14"/>
<reference evidence="3" key="1">
    <citation type="submission" date="2017-02" db="UniProtKB">
        <authorList>
            <consortium name="WormBaseParasite"/>
        </authorList>
    </citation>
    <scope>IDENTIFICATION</scope>
</reference>
<gene>
    <name evidence="1" type="ORF">HNAJ_LOCUS5652</name>
</gene>
<evidence type="ECO:0000313" key="1">
    <source>
        <dbReference type="EMBL" id="VDO01512.1"/>
    </source>
</evidence>
<accession>A0A0R3TF14</accession>
<evidence type="ECO:0000313" key="2">
    <source>
        <dbReference type="Proteomes" id="UP000278807"/>
    </source>
</evidence>
<evidence type="ECO:0000313" key="3">
    <source>
        <dbReference type="WBParaSite" id="HNAJ_0000565301-mRNA-1"/>
    </source>
</evidence>
<dbReference type="STRING" id="102285.A0A0R3TF14"/>
<dbReference type="EMBL" id="UZAE01005126">
    <property type="protein sequence ID" value="VDO01512.1"/>
    <property type="molecule type" value="Genomic_DNA"/>
</dbReference>
<keyword evidence="2" id="KW-1185">Reference proteome</keyword>
<reference evidence="1 2" key="2">
    <citation type="submission" date="2018-11" db="EMBL/GenBank/DDBJ databases">
        <authorList>
            <consortium name="Pathogen Informatics"/>
        </authorList>
    </citation>
    <scope>NUCLEOTIDE SEQUENCE [LARGE SCALE GENOMIC DNA]</scope>
</reference>